<dbReference type="Pfam" id="PF07228">
    <property type="entry name" value="SpoIIE"/>
    <property type="match status" value="1"/>
</dbReference>
<dbReference type="SUPFAM" id="SSF55874">
    <property type="entry name" value="ATPase domain of HSP90 chaperone/DNA topoisomerase II/histidine kinase"/>
    <property type="match status" value="1"/>
</dbReference>
<dbReference type="HOGENOM" id="CLU_000445_43_4_11"/>
<organism evidence="19">
    <name type="scientific">Streptomyces iranensis</name>
    <dbReference type="NCBI Taxonomy" id="576784"/>
    <lineage>
        <taxon>Bacteria</taxon>
        <taxon>Bacillati</taxon>
        <taxon>Actinomycetota</taxon>
        <taxon>Actinomycetes</taxon>
        <taxon>Kitasatosporales</taxon>
        <taxon>Streptomycetaceae</taxon>
        <taxon>Streptomyces</taxon>
        <taxon>Streptomyces violaceusniger group</taxon>
    </lineage>
</organism>
<dbReference type="InterPro" id="IPR003594">
    <property type="entry name" value="HATPase_dom"/>
</dbReference>
<evidence type="ECO:0000256" key="7">
    <source>
        <dbReference type="ARBA" id="ARBA00022801"/>
    </source>
</evidence>
<keyword evidence="3" id="KW-0808">Transferase</keyword>
<evidence type="ECO:0000256" key="13">
    <source>
        <dbReference type="ARBA" id="ARBA00056274"/>
    </source>
</evidence>
<evidence type="ECO:0000256" key="9">
    <source>
        <dbReference type="ARBA" id="ARBA00022842"/>
    </source>
</evidence>
<dbReference type="FunFam" id="3.30.450.40:FF:000035">
    <property type="entry name" value="PAS sensor protein"/>
    <property type="match status" value="1"/>
</dbReference>
<feature type="region of interest" description="Disordered" evidence="16">
    <location>
        <begin position="262"/>
        <end position="285"/>
    </location>
</feature>
<evidence type="ECO:0000256" key="2">
    <source>
        <dbReference type="ARBA" id="ARBA00022553"/>
    </source>
</evidence>
<reference evidence="20 21" key="2">
    <citation type="submission" date="2021-03" db="EMBL/GenBank/DDBJ databases">
        <title>Genomic Encyclopedia of Type Strains, Phase IV (KMG-IV): sequencing the most valuable type-strain genomes for metagenomic binning, comparative biology and taxonomic classification.</title>
        <authorList>
            <person name="Goeker M."/>
        </authorList>
    </citation>
    <scope>NUCLEOTIDE SEQUENCE [LARGE SCALE GENOMIC DNA]</scope>
    <source>
        <strain evidence="20 21">DSM 41954</strain>
    </source>
</reference>
<evidence type="ECO:0000256" key="10">
    <source>
        <dbReference type="ARBA" id="ARBA00022912"/>
    </source>
</evidence>
<dbReference type="EC" id="3.1.3.16" evidence="1"/>
<keyword evidence="4" id="KW-0479">Metal-binding</keyword>
<evidence type="ECO:0000256" key="15">
    <source>
        <dbReference type="ARBA" id="ARBA00081350"/>
    </source>
</evidence>
<evidence type="ECO:0000259" key="17">
    <source>
        <dbReference type="SMART" id="SM00065"/>
    </source>
</evidence>
<dbReference type="AlphaFoldDB" id="A0A061A5W2"/>
<proteinExistence type="predicted"/>
<dbReference type="InterPro" id="IPR052016">
    <property type="entry name" value="Bact_Sigma-Reg"/>
</dbReference>
<evidence type="ECO:0000256" key="14">
    <source>
        <dbReference type="ARBA" id="ARBA00075117"/>
    </source>
</evidence>
<dbReference type="PANTHER" id="PTHR43156">
    <property type="entry name" value="STAGE II SPORULATION PROTEIN E-RELATED"/>
    <property type="match status" value="1"/>
</dbReference>
<feature type="domain" description="GAF" evidence="17">
    <location>
        <begin position="337"/>
        <end position="501"/>
    </location>
</feature>
<dbReference type="EMBL" id="JAGGLR010000012">
    <property type="protein sequence ID" value="MBP2063654.1"/>
    <property type="molecule type" value="Genomic_DNA"/>
</dbReference>
<dbReference type="InterPro" id="IPR036890">
    <property type="entry name" value="HATPase_C_sf"/>
</dbReference>
<name>A0A061A5W2_9ACTN</name>
<gene>
    <name evidence="20" type="ORF">J2Z30_004675</name>
    <name evidence="19" type="ORF">SIRAN9729</name>
</gene>
<keyword evidence="10" id="KW-0904">Protein phosphatase</keyword>
<keyword evidence="21" id="KW-1185">Reference proteome</keyword>
<keyword evidence="7" id="KW-0378">Hydrolase</keyword>
<sequence length="875" mass="93916">MRAIAEDDPKNLAHIRERFLADKPVTEGVRMLILRSWQRSRSLGISPDDDSTHELDFDDSSHLVRAAEPVLDWLAAEIAGTDVLVALADSNGTIIQRRFGNPSVIRKLGEDQHPPGVNVAEPFAGTNGIGLALAERRPTFVYGSEHFPVWGHTAVCMTYPLHNPLSGRIEGFLDFSFPVTSAMPAITTLLDRAPRAIERRLLEQSSARERALLQAYLETRQGLRPPGRADTSAECALGRQDQMLLTEKASELIALGRGATTETSLSDGSVATLSSSPVTSPSGTTGMAVGVPASSPDATDERLVLLGEPEVGKLALAARHRLELLSEASFRIGTSLDITGIAEELAKVAVPRFADVVLIDLADAVLRGDESPDPGAELRRTVAHGLRAGHPFYPLGARVAFGPATPQSRCLASGQPELEPDLKAAVGWLSQDPERAQAVLGHGFHSLITVPLAARGVVLGMAGFYRARGHAFTDDDRSLAGELAGRTALCVDNARRYTREHTMVLALQRRLLPHGLPEQDAVDVASRYLPATSGAGGDWFDVIPLSSARVALVAGDVAGRGMHAAATMGRLRTAIHNFAALDLAPDELLTQLDKLVGRLDQDDSATDEDGDRTGAGNICATCLYAIYDPTSQRCSLARAGHPPPALAHLDGTVEFPDIPAGPPLGLGGFPFEATDIDLPQGSQLLLYTDGLINDRHRHVDTALHRIRHVLAPTDRTLDDTCQAVLDTVPPDARRDDIALLLARTRALDPARIARWEVPADPAAVSDIRTAAAHTLDAWGLGDLACVTELLLSELVTNAIRYANGPIQVRLLHDRSLICEVSDTSSTSPHLRHAATTDEGGRGLFLVAQLAQEWGTRYTDNGKTIWAEQPLQPLTR</sequence>
<evidence type="ECO:0000256" key="16">
    <source>
        <dbReference type="SAM" id="MobiDB-lite"/>
    </source>
</evidence>
<dbReference type="FunFam" id="3.30.565.10:FF:000028">
    <property type="entry name" value="PAS sensor protein"/>
    <property type="match status" value="1"/>
</dbReference>
<evidence type="ECO:0000256" key="3">
    <source>
        <dbReference type="ARBA" id="ARBA00022679"/>
    </source>
</evidence>
<dbReference type="Proteomes" id="UP000756710">
    <property type="component" value="Unassembled WGS sequence"/>
</dbReference>
<keyword evidence="5" id="KW-0547">Nucleotide-binding</keyword>
<dbReference type="GO" id="GO:0005524">
    <property type="term" value="F:ATP binding"/>
    <property type="evidence" value="ECO:0007669"/>
    <property type="project" value="UniProtKB-KW"/>
</dbReference>
<reference evidence="19" key="1">
    <citation type="submission" date="2014-05" db="EMBL/GenBank/DDBJ databases">
        <authorList>
            <person name="Horn Fabian"/>
        </authorList>
    </citation>
    <scope>NUCLEOTIDE SEQUENCE</scope>
</reference>
<evidence type="ECO:0000259" key="18">
    <source>
        <dbReference type="SMART" id="SM00331"/>
    </source>
</evidence>
<dbReference type="PANTHER" id="PTHR43156:SF2">
    <property type="entry name" value="STAGE II SPORULATION PROTEIN E"/>
    <property type="match status" value="1"/>
</dbReference>
<accession>A0A061A5W2</accession>
<dbReference type="Gene3D" id="3.30.565.10">
    <property type="entry name" value="Histidine kinase-like ATPase, C-terminal domain"/>
    <property type="match status" value="1"/>
</dbReference>
<dbReference type="GO" id="GO:0016301">
    <property type="term" value="F:kinase activity"/>
    <property type="evidence" value="ECO:0007669"/>
    <property type="project" value="UniProtKB-KW"/>
</dbReference>
<dbReference type="InterPro" id="IPR003018">
    <property type="entry name" value="GAF"/>
</dbReference>
<evidence type="ECO:0000256" key="8">
    <source>
        <dbReference type="ARBA" id="ARBA00022840"/>
    </source>
</evidence>
<evidence type="ECO:0000313" key="19">
    <source>
        <dbReference type="EMBL" id="CDR17754.1"/>
    </source>
</evidence>
<dbReference type="GO" id="GO:0004722">
    <property type="term" value="F:protein serine/threonine phosphatase activity"/>
    <property type="evidence" value="ECO:0007669"/>
    <property type="project" value="UniProtKB-EC"/>
</dbReference>
<dbReference type="InterPro" id="IPR001932">
    <property type="entry name" value="PPM-type_phosphatase-like_dom"/>
</dbReference>
<feature type="domain" description="PPM-type phosphatase" evidence="18">
    <location>
        <begin position="519"/>
        <end position="744"/>
    </location>
</feature>
<dbReference type="Pfam" id="PF13185">
    <property type="entry name" value="GAF_2"/>
    <property type="match status" value="1"/>
</dbReference>
<evidence type="ECO:0000313" key="20">
    <source>
        <dbReference type="EMBL" id="MBP2063654.1"/>
    </source>
</evidence>
<evidence type="ECO:0000256" key="1">
    <source>
        <dbReference type="ARBA" id="ARBA00013081"/>
    </source>
</evidence>
<comment type="function">
    <text evidence="13">Primarily acts as an independent SigF regulator that is sensitive to the osmosensory signal, mediating the cross talk of PknD with the SigF regulon. Possesses both phosphatase and kinase activities. The kinase domain functions as a classic anti-sigma factor-like kinase to phosphorylate the anti-anti-sigma factor domain at the canonical regulatory site, and the phosphatase domain antagonizes this activity.</text>
</comment>
<dbReference type="RefSeq" id="WP_044580408.1">
    <property type="nucleotide sequence ID" value="NZ_BAABDR010000100.1"/>
</dbReference>
<dbReference type="GO" id="GO:0046872">
    <property type="term" value="F:metal ion binding"/>
    <property type="evidence" value="ECO:0007669"/>
    <property type="project" value="UniProtKB-KW"/>
</dbReference>
<evidence type="ECO:0000256" key="12">
    <source>
        <dbReference type="ARBA" id="ARBA00047761"/>
    </source>
</evidence>
<evidence type="ECO:0000313" key="21">
    <source>
        <dbReference type="Proteomes" id="UP000756710"/>
    </source>
</evidence>
<keyword evidence="8" id="KW-0067">ATP-binding</keyword>
<dbReference type="Gene3D" id="3.30.450.40">
    <property type="match status" value="2"/>
</dbReference>
<dbReference type="CDD" id="cd16936">
    <property type="entry name" value="HATPase_RsbW-like"/>
    <property type="match status" value="1"/>
</dbReference>
<keyword evidence="6 19" id="KW-0418">Kinase</keyword>
<keyword evidence="9" id="KW-0460">Magnesium</keyword>
<comment type="catalytic activity">
    <reaction evidence="12">
        <text>O-phospho-L-seryl-[protein] + H2O = L-seryl-[protein] + phosphate</text>
        <dbReference type="Rhea" id="RHEA:20629"/>
        <dbReference type="Rhea" id="RHEA-COMP:9863"/>
        <dbReference type="Rhea" id="RHEA-COMP:11604"/>
        <dbReference type="ChEBI" id="CHEBI:15377"/>
        <dbReference type="ChEBI" id="CHEBI:29999"/>
        <dbReference type="ChEBI" id="CHEBI:43474"/>
        <dbReference type="ChEBI" id="CHEBI:83421"/>
        <dbReference type="EC" id="3.1.3.16"/>
    </reaction>
</comment>
<evidence type="ECO:0000256" key="4">
    <source>
        <dbReference type="ARBA" id="ARBA00022723"/>
    </source>
</evidence>
<dbReference type="InterPro" id="IPR036457">
    <property type="entry name" value="PPM-type-like_dom_sf"/>
</dbReference>
<dbReference type="SMART" id="SM00331">
    <property type="entry name" value="PP2C_SIG"/>
    <property type="match status" value="1"/>
</dbReference>
<keyword evidence="2" id="KW-0597">Phosphoprotein</keyword>
<dbReference type="Gene3D" id="3.60.40.10">
    <property type="entry name" value="PPM-type phosphatase domain"/>
    <property type="match status" value="1"/>
</dbReference>
<dbReference type="FunFam" id="3.60.40.10:FF:000005">
    <property type="entry name" value="Serine/threonine protein phosphatase"/>
    <property type="match status" value="1"/>
</dbReference>
<evidence type="ECO:0000256" key="5">
    <source>
        <dbReference type="ARBA" id="ARBA00022741"/>
    </source>
</evidence>
<evidence type="ECO:0000256" key="11">
    <source>
        <dbReference type="ARBA" id="ARBA00023211"/>
    </source>
</evidence>
<dbReference type="SMART" id="SM00065">
    <property type="entry name" value="GAF"/>
    <property type="match status" value="1"/>
</dbReference>
<feature type="compositionally biased region" description="Low complexity" evidence="16">
    <location>
        <begin position="269"/>
        <end position="285"/>
    </location>
</feature>
<protein>
    <recommendedName>
        <fullName evidence="1">protein-serine/threonine phosphatase</fullName>
        <ecNumber evidence="1">3.1.3.16</ecNumber>
    </recommendedName>
    <alternativeName>
        <fullName evidence="15">Protein-serine/threonine phosphatase</fullName>
    </alternativeName>
    <alternativeName>
        <fullName evidence="14">Serine/threonine-protein kinase</fullName>
    </alternativeName>
</protein>
<dbReference type="Pfam" id="PF13581">
    <property type="entry name" value="HATPase_c_2"/>
    <property type="match status" value="1"/>
</dbReference>
<dbReference type="EMBL" id="LK022848">
    <property type="protein sequence ID" value="CDR17754.1"/>
    <property type="molecule type" value="Genomic_DNA"/>
</dbReference>
<keyword evidence="11" id="KW-0464">Manganese</keyword>
<dbReference type="SUPFAM" id="SSF55781">
    <property type="entry name" value="GAF domain-like"/>
    <property type="match status" value="1"/>
</dbReference>
<dbReference type="InterPro" id="IPR029016">
    <property type="entry name" value="GAF-like_dom_sf"/>
</dbReference>
<evidence type="ECO:0000256" key="6">
    <source>
        <dbReference type="ARBA" id="ARBA00022777"/>
    </source>
</evidence>